<dbReference type="AlphaFoldDB" id="A0A915KSQ9"/>
<evidence type="ECO:0000313" key="3">
    <source>
        <dbReference type="WBParaSite" id="nRc.2.0.1.t41808-RA"/>
    </source>
</evidence>
<reference evidence="3" key="1">
    <citation type="submission" date="2022-11" db="UniProtKB">
        <authorList>
            <consortium name="WormBaseParasite"/>
        </authorList>
    </citation>
    <scope>IDENTIFICATION</scope>
</reference>
<proteinExistence type="predicted"/>
<accession>A0A915KSQ9</accession>
<dbReference type="PANTHER" id="PTHR12659">
    <property type="entry name" value="RHO-TYPE GTPASE ACTIVATING PROTEIN"/>
    <property type="match status" value="1"/>
</dbReference>
<evidence type="ECO:0000256" key="1">
    <source>
        <dbReference type="SAM" id="MobiDB-lite"/>
    </source>
</evidence>
<keyword evidence="2" id="KW-1185">Reference proteome</keyword>
<sequence>MIKYLRIFKVYYAFYFQQPFEEETDDDDEDQLPLSRRWKFVRKSRTWSRIVEDDLVDERRSPLTAATAVVSPNIARRVAFLTPKLNFTTRSNRNRITQKEAVDGLNIVLPSENARMPPNSLRLQRSHSERLKIKAKAFVKRMDYFRSGNETVKKPENELVSPCQKMEKSIKRSLRDENLLSTTNLMINSPKFAPKNKWQAASHSNLSEKTNNTLPDDVFALDVNGDVRKCEILSQSFRTKNRINDNCSYSFLRDLQNLTSKEESGKSPLNVLIEHVPDNCPVAFPSSGQTSSSRQQTPQSSSSDENENCLYWERRDSGVGSSLSRSPRRVRWHSFQRQHYKYYGGNKTNIKKSPKGCTAITNNDDTNNNYISHESAAENYRNFPVDCLSMRQVIAVQKFALLKLTALMEKYSPSSKSAVGVWQFGVQKLFKRMKNNENRMLQ</sequence>
<feature type="compositionally biased region" description="Low complexity" evidence="1">
    <location>
        <begin position="285"/>
        <end position="303"/>
    </location>
</feature>
<dbReference type="GO" id="GO:0005096">
    <property type="term" value="F:GTPase activator activity"/>
    <property type="evidence" value="ECO:0007669"/>
    <property type="project" value="TreeGrafter"/>
</dbReference>
<dbReference type="Proteomes" id="UP000887565">
    <property type="component" value="Unplaced"/>
</dbReference>
<dbReference type="WBParaSite" id="nRc.2.0.1.t41808-RA">
    <property type="protein sequence ID" value="nRc.2.0.1.t41808-RA"/>
    <property type="gene ID" value="nRc.2.0.1.g41808"/>
</dbReference>
<name>A0A915KSQ9_ROMCU</name>
<dbReference type="PANTHER" id="PTHR12659:SF7">
    <property type="entry name" value="CROSSVEINLESS C, ISOFORM C"/>
    <property type="match status" value="1"/>
</dbReference>
<dbReference type="GO" id="GO:0030036">
    <property type="term" value="P:actin cytoskeleton organization"/>
    <property type="evidence" value="ECO:0007669"/>
    <property type="project" value="TreeGrafter"/>
</dbReference>
<protein>
    <submittedName>
        <fullName evidence="3">Uncharacterized protein</fullName>
    </submittedName>
</protein>
<feature type="region of interest" description="Disordered" evidence="1">
    <location>
        <begin position="283"/>
        <end position="307"/>
    </location>
</feature>
<dbReference type="GO" id="GO:0035023">
    <property type="term" value="P:regulation of Rho protein signal transduction"/>
    <property type="evidence" value="ECO:0007669"/>
    <property type="project" value="TreeGrafter"/>
</dbReference>
<evidence type="ECO:0000313" key="2">
    <source>
        <dbReference type="Proteomes" id="UP000887565"/>
    </source>
</evidence>
<organism evidence="2 3">
    <name type="scientific">Romanomermis culicivorax</name>
    <name type="common">Nematode worm</name>
    <dbReference type="NCBI Taxonomy" id="13658"/>
    <lineage>
        <taxon>Eukaryota</taxon>
        <taxon>Metazoa</taxon>
        <taxon>Ecdysozoa</taxon>
        <taxon>Nematoda</taxon>
        <taxon>Enoplea</taxon>
        <taxon>Dorylaimia</taxon>
        <taxon>Mermithida</taxon>
        <taxon>Mermithoidea</taxon>
        <taxon>Mermithidae</taxon>
        <taxon>Romanomermis</taxon>
    </lineage>
</organism>